<gene>
    <name evidence="1" type="ORF">CHRY9390_00905</name>
</gene>
<protein>
    <submittedName>
        <fullName evidence="1">Uncharacterized protein</fullName>
    </submittedName>
</protein>
<dbReference type="Proteomes" id="UP000662618">
    <property type="component" value="Unassembled WGS sequence"/>
</dbReference>
<proteinExistence type="predicted"/>
<accession>A0A9N8MEB6</accession>
<evidence type="ECO:0000313" key="1">
    <source>
        <dbReference type="EMBL" id="CAD7802280.1"/>
    </source>
</evidence>
<evidence type="ECO:0000313" key="2">
    <source>
        <dbReference type="Proteomes" id="UP000662618"/>
    </source>
</evidence>
<dbReference type="AlphaFoldDB" id="A0A9N8MEB6"/>
<reference evidence="1" key="1">
    <citation type="submission" date="2020-12" db="EMBL/GenBank/DDBJ databases">
        <authorList>
            <person name="Rodrigo-Torres L."/>
            <person name="Arahal R. D."/>
            <person name="Lucena T."/>
        </authorList>
    </citation>
    <scope>NUCLEOTIDE SEQUENCE</scope>
    <source>
        <strain evidence="1">CECT 9390</strain>
    </source>
</reference>
<keyword evidence="2" id="KW-1185">Reference proteome</keyword>
<name>A0A9N8MEB6_9FLAO</name>
<organism evidence="1 2">
    <name type="scientific">Chryseobacterium aquaeductus</name>
    <dbReference type="NCBI Taxonomy" id="2675056"/>
    <lineage>
        <taxon>Bacteria</taxon>
        <taxon>Pseudomonadati</taxon>
        <taxon>Bacteroidota</taxon>
        <taxon>Flavobacteriia</taxon>
        <taxon>Flavobacteriales</taxon>
        <taxon>Weeksellaceae</taxon>
        <taxon>Chryseobacterium group</taxon>
        <taxon>Chryseobacterium</taxon>
    </lineage>
</organism>
<sequence length="131" mass="14302">MRFLLDKNLLVFFSLLFSMMNSQIGINTQLPKATIDVSAKNNNGSTPEGMLIPRLKGSEIRLMDGQMGTDQNSALLYATEADTAPSPKTANITAAGYYYYDAANNIWKALNPAVTLVDITNDAFTNDNTNT</sequence>
<dbReference type="EMBL" id="CAJIMS010000001">
    <property type="protein sequence ID" value="CAD7802280.1"/>
    <property type="molecule type" value="Genomic_DNA"/>
</dbReference>
<comment type="caution">
    <text evidence="1">The sequence shown here is derived from an EMBL/GenBank/DDBJ whole genome shotgun (WGS) entry which is preliminary data.</text>
</comment>